<evidence type="ECO:0000313" key="1">
    <source>
        <dbReference type="EMBL" id="EGG13651.1"/>
    </source>
</evidence>
<keyword evidence="2" id="KW-1185">Reference proteome</keyword>
<dbReference type="AlphaFoldDB" id="F4QCR9"/>
<dbReference type="RefSeq" id="XP_004350355.1">
    <property type="nucleotide sequence ID" value="XM_004350305.1"/>
</dbReference>
<name>F4QCR9_CACFS</name>
<accession>F4QCR9</accession>
<reference evidence="2" key="1">
    <citation type="journal article" date="2011" name="Genome Res.">
        <title>Phylogeny-wide analysis of social amoeba genomes highlights ancient origins for complex intercellular communication.</title>
        <authorList>
            <person name="Heidel A.J."/>
            <person name="Lawal H.M."/>
            <person name="Felder M."/>
            <person name="Schilde C."/>
            <person name="Helps N.R."/>
            <person name="Tunggal B."/>
            <person name="Rivero F."/>
            <person name="John U."/>
            <person name="Schleicher M."/>
            <person name="Eichinger L."/>
            <person name="Platzer M."/>
            <person name="Noegel A.A."/>
            <person name="Schaap P."/>
            <person name="Gloeckner G."/>
        </authorList>
    </citation>
    <scope>NUCLEOTIDE SEQUENCE [LARGE SCALE GENOMIC DNA]</scope>
    <source>
        <strain evidence="2">SH3</strain>
    </source>
</reference>
<organism evidence="1 2">
    <name type="scientific">Cavenderia fasciculata</name>
    <name type="common">Slime mold</name>
    <name type="synonym">Dictyostelium fasciculatum</name>
    <dbReference type="NCBI Taxonomy" id="261658"/>
    <lineage>
        <taxon>Eukaryota</taxon>
        <taxon>Amoebozoa</taxon>
        <taxon>Evosea</taxon>
        <taxon>Eumycetozoa</taxon>
        <taxon>Dictyostelia</taxon>
        <taxon>Acytosteliales</taxon>
        <taxon>Cavenderiaceae</taxon>
        <taxon>Cavenderia</taxon>
    </lineage>
</organism>
<sequence length="100" mass="11168">MASDTTDGKIESNIIDMLLISVNGIDKSRCDSVSHATPFSPLFSPCTRSTVPRRCEFFPPSLPSNAMIRFCISSTEFLNCIIFGSIVLLDEDDPNFFRRN</sequence>
<gene>
    <name evidence="1" type="ORF">DFA_11412</name>
</gene>
<dbReference type="EMBL" id="GL883029">
    <property type="protein sequence ID" value="EGG13651.1"/>
    <property type="molecule type" value="Genomic_DNA"/>
</dbReference>
<evidence type="ECO:0000313" key="2">
    <source>
        <dbReference type="Proteomes" id="UP000007797"/>
    </source>
</evidence>
<protein>
    <submittedName>
        <fullName evidence="1">Uncharacterized protein</fullName>
    </submittedName>
</protein>
<dbReference type="GeneID" id="14866066"/>
<dbReference type="Proteomes" id="UP000007797">
    <property type="component" value="Unassembled WGS sequence"/>
</dbReference>
<proteinExistence type="predicted"/>
<dbReference type="KEGG" id="dfa:DFA_11412"/>